<evidence type="ECO:0000256" key="6">
    <source>
        <dbReference type="ARBA" id="ARBA00022960"/>
    </source>
</evidence>
<evidence type="ECO:0000256" key="7">
    <source>
        <dbReference type="ARBA" id="ARBA00022984"/>
    </source>
</evidence>
<dbReference type="InterPro" id="IPR000713">
    <property type="entry name" value="Mur_ligase_N"/>
</dbReference>
<organism evidence="15 16">
    <name type="scientific">Paenibacillus amylolyticus</name>
    <dbReference type="NCBI Taxonomy" id="1451"/>
    <lineage>
        <taxon>Bacteria</taxon>
        <taxon>Bacillati</taxon>
        <taxon>Bacillota</taxon>
        <taxon>Bacilli</taxon>
        <taxon>Bacillales</taxon>
        <taxon>Paenibacillaceae</taxon>
        <taxon>Paenibacillus</taxon>
    </lineage>
</organism>
<dbReference type="GO" id="GO:0051301">
    <property type="term" value="P:cell division"/>
    <property type="evidence" value="ECO:0007669"/>
    <property type="project" value="UniProtKB-KW"/>
</dbReference>
<keyword evidence="2 10" id="KW-0436">Ligase</keyword>
<proteinExistence type="inferred from homology"/>
<dbReference type="Pfam" id="PF02875">
    <property type="entry name" value="Mur_ligase_C"/>
    <property type="match status" value="1"/>
</dbReference>
<comment type="catalytic activity">
    <reaction evidence="10 11">
        <text>D-alanyl-D-alanine + UDP-N-acetyl-alpha-D-muramoyl-L-alanyl-gamma-D-glutamyl-meso-2,6-diaminopimelate + ATP = UDP-N-acetyl-alpha-D-muramoyl-L-alanyl-gamma-D-glutamyl-meso-2,6-diaminopimeloyl-D-alanyl-D-alanine + ADP + phosphate + H(+)</text>
        <dbReference type="Rhea" id="RHEA:28374"/>
        <dbReference type="ChEBI" id="CHEBI:15378"/>
        <dbReference type="ChEBI" id="CHEBI:30616"/>
        <dbReference type="ChEBI" id="CHEBI:43474"/>
        <dbReference type="ChEBI" id="CHEBI:57822"/>
        <dbReference type="ChEBI" id="CHEBI:61386"/>
        <dbReference type="ChEBI" id="CHEBI:83905"/>
        <dbReference type="ChEBI" id="CHEBI:456216"/>
        <dbReference type="EC" id="6.3.2.10"/>
    </reaction>
</comment>
<evidence type="ECO:0000256" key="11">
    <source>
        <dbReference type="RuleBase" id="RU004136"/>
    </source>
</evidence>
<dbReference type="Pfam" id="PF08245">
    <property type="entry name" value="Mur_ligase_M"/>
    <property type="match status" value="1"/>
</dbReference>
<keyword evidence="1 10" id="KW-0963">Cytoplasm</keyword>
<keyword evidence="3 10" id="KW-0132">Cell division</keyword>
<comment type="function">
    <text evidence="10 11">Involved in cell wall formation. Catalyzes the final step in the synthesis of UDP-N-acetylmuramoyl-pentapeptide, the precursor of murein.</text>
</comment>
<evidence type="ECO:0000313" key="16">
    <source>
        <dbReference type="Proteomes" id="UP000069697"/>
    </source>
</evidence>
<dbReference type="GO" id="GO:0008766">
    <property type="term" value="F:UDP-N-acetylmuramoylalanyl-D-glutamyl-2,6-diaminopimelate-D-alanyl-D-alanine ligase activity"/>
    <property type="evidence" value="ECO:0007669"/>
    <property type="project" value="RHEA"/>
</dbReference>
<dbReference type="Pfam" id="PF01225">
    <property type="entry name" value="Mur_ligase"/>
    <property type="match status" value="1"/>
</dbReference>
<dbReference type="GO" id="GO:0009252">
    <property type="term" value="P:peptidoglycan biosynthetic process"/>
    <property type="evidence" value="ECO:0007669"/>
    <property type="project" value="UniProtKB-UniRule"/>
</dbReference>
<keyword evidence="5 10" id="KW-0067">ATP-binding</keyword>
<dbReference type="Gene3D" id="3.40.1190.10">
    <property type="entry name" value="Mur-like, catalytic domain"/>
    <property type="match status" value="1"/>
</dbReference>
<comment type="caution">
    <text evidence="15">The sequence shown here is derived from an EMBL/GenBank/DDBJ whole genome shotgun (WGS) entry which is preliminary data.</text>
</comment>
<dbReference type="SUPFAM" id="SSF63418">
    <property type="entry name" value="MurE/MurF N-terminal domain"/>
    <property type="match status" value="1"/>
</dbReference>
<reference evidence="15 16" key="1">
    <citation type="journal article" date="2016" name="Genome Announc.">
        <title>Draft Genome Sequence of Paenibacillus amylolyticus Heshi-A3, Isolated from Fermented Rice Bran in a Japanese Fermented Seafood Dish.</title>
        <authorList>
            <person name="Akuzawa S."/>
            <person name="Nagaoka J."/>
            <person name="Kanekatsu M."/>
            <person name="Kubota E."/>
            <person name="Ohtake R."/>
            <person name="Suzuki T."/>
            <person name="Kanesaki Y."/>
        </authorList>
    </citation>
    <scope>NUCLEOTIDE SEQUENCE [LARGE SCALE GENOMIC DNA]</scope>
    <source>
        <strain evidence="15 16">Heshi-A3</strain>
    </source>
</reference>
<reference evidence="16" key="2">
    <citation type="submission" date="2016-01" db="EMBL/GenBank/DDBJ databases">
        <title>Draft Genome Sequence of Paenibacillus amylolyticus Heshi-A3 that Was Isolated from Fermented Rice Bran with Aging Salted Mackerel, Which Was Named Heshiko as Traditional Fermented Seafood in Japan.</title>
        <authorList>
            <person name="Akuzawa S."/>
            <person name="Nakagawa J."/>
            <person name="Kanekatsu T."/>
            <person name="Kubota E."/>
            <person name="Ohtake R."/>
            <person name="Suzuki T."/>
            <person name="Kanesaki Y."/>
        </authorList>
    </citation>
    <scope>NUCLEOTIDE SEQUENCE [LARGE SCALE GENOMIC DNA]</scope>
    <source>
        <strain evidence="16">Heshi-A3</strain>
    </source>
</reference>
<dbReference type="EMBL" id="BCNV01000001">
    <property type="protein sequence ID" value="GAS83048.1"/>
    <property type="molecule type" value="Genomic_DNA"/>
</dbReference>
<keyword evidence="6 10" id="KW-0133">Cell shape</keyword>
<dbReference type="HAMAP" id="MF_02019">
    <property type="entry name" value="MurF"/>
    <property type="match status" value="1"/>
</dbReference>
<dbReference type="GO" id="GO:0005737">
    <property type="term" value="C:cytoplasm"/>
    <property type="evidence" value="ECO:0007669"/>
    <property type="project" value="UniProtKB-SubCell"/>
</dbReference>
<comment type="similarity">
    <text evidence="10">Belongs to the MurCDEF family. MurF subfamily.</text>
</comment>
<dbReference type="SUPFAM" id="SSF53623">
    <property type="entry name" value="MurD-like peptide ligases, catalytic domain"/>
    <property type="match status" value="1"/>
</dbReference>
<sequence>MIKRTLAQLAEMCGGTLSDVAAHGNVMVEGVFTDSRKPLEGSLFIPLVGERFDGHEFVQACLEKGAAGAIWQKDHGIPPQGAVIVVDDTLVALQALASAYLTENKAAIVGITGSNGKTTTKDIVDAILSTTFKVHKTQGNFNNHIGLPLTVLSMDPDTEIMILEMGMSGRGEINDLSVIAQPDVAVITNIGESHLLQLGSRLEIARAKAEIAAGMKADGLLIYNGDEPLIAQVLEEPATKQPKGLQRFTFGLETDNDDYPTGLMNAQNGVVFTTKQYGDHAFTLPLLGTHNVVNCLAALAVARHFGVTTEQIAAGLSRLKLTGMRIEVTQGVSGLTLLNDAYNASPTSMKAAIDVLEGLKGYRMKVAVLGDMLELGPQEQDLHYGIGEYITPAKMDMVLVYGPLSANIAEGARKQMPAEAVHAFIDKEEMTRYLLEKLHPRDVVLFKASRGMKLEDVVEALQIAPLQNRVD</sequence>
<dbReference type="InterPro" id="IPR035911">
    <property type="entry name" value="MurE/MurF_N"/>
</dbReference>
<dbReference type="GO" id="GO:0047480">
    <property type="term" value="F:UDP-N-acetylmuramoyl-tripeptide-D-alanyl-D-alanine ligase activity"/>
    <property type="evidence" value="ECO:0007669"/>
    <property type="project" value="UniProtKB-UniRule"/>
</dbReference>
<accession>A0A100VND6</accession>
<evidence type="ECO:0000313" key="15">
    <source>
        <dbReference type="EMBL" id="GAS83048.1"/>
    </source>
</evidence>
<comment type="pathway">
    <text evidence="10 11">Cell wall biogenesis; peptidoglycan biosynthesis.</text>
</comment>
<dbReference type="SUPFAM" id="SSF53244">
    <property type="entry name" value="MurD-like peptide ligases, peptide-binding domain"/>
    <property type="match status" value="1"/>
</dbReference>
<dbReference type="Proteomes" id="UP000069697">
    <property type="component" value="Unassembled WGS sequence"/>
</dbReference>
<evidence type="ECO:0000259" key="13">
    <source>
        <dbReference type="Pfam" id="PF02875"/>
    </source>
</evidence>
<keyword evidence="4 10" id="KW-0547">Nucleotide-binding</keyword>
<keyword evidence="9 10" id="KW-0961">Cell wall biogenesis/degradation</keyword>
<protein>
    <recommendedName>
        <fullName evidence="10 11">UDP-N-acetylmuramoyl-tripeptide--D-alanyl-D-alanine ligase</fullName>
        <ecNumber evidence="10 11">6.3.2.10</ecNumber>
    </recommendedName>
    <alternativeName>
        <fullName evidence="10">D-alanyl-D-alanine-adding enzyme</fullName>
    </alternativeName>
</protein>
<feature type="domain" description="Mur ligase C-terminal" evidence="13">
    <location>
        <begin position="324"/>
        <end position="450"/>
    </location>
</feature>
<name>A0A100VND6_PAEAM</name>
<dbReference type="GO" id="GO:0008360">
    <property type="term" value="P:regulation of cell shape"/>
    <property type="evidence" value="ECO:0007669"/>
    <property type="project" value="UniProtKB-KW"/>
</dbReference>
<gene>
    <name evidence="10" type="primary">murF</name>
    <name evidence="15" type="ORF">PAHA3_3126</name>
</gene>
<keyword evidence="7 10" id="KW-0573">Peptidoglycan synthesis</keyword>
<dbReference type="NCBIfam" id="TIGR01143">
    <property type="entry name" value="murF"/>
    <property type="match status" value="1"/>
</dbReference>
<dbReference type="InterPro" id="IPR036615">
    <property type="entry name" value="Mur_ligase_C_dom_sf"/>
</dbReference>
<evidence type="ECO:0000259" key="14">
    <source>
        <dbReference type="Pfam" id="PF08245"/>
    </source>
</evidence>
<dbReference type="Gene3D" id="3.40.1390.10">
    <property type="entry name" value="MurE/MurF, N-terminal domain"/>
    <property type="match status" value="1"/>
</dbReference>
<evidence type="ECO:0000256" key="2">
    <source>
        <dbReference type="ARBA" id="ARBA00022598"/>
    </source>
</evidence>
<keyword evidence="8 10" id="KW-0131">Cell cycle</keyword>
<dbReference type="UniPathway" id="UPA00219"/>
<dbReference type="GO" id="GO:0071555">
    <property type="term" value="P:cell wall organization"/>
    <property type="evidence" value="ECO:0007669"/>
    <property type="project" value="UniProtKB-KW"/>
</dbReference>
<evidence type="ECO:0000256" key="4">
    <source>
        <dbReference type="ARBA" id="ARBA00022741"/>
    </source>
</evidence>
<evidence type="ECO:0000256" key="9">
    <source>
        <dbReference type="ARBA" id="ARBA00023316"/>
    </source>
</evidence>
<dbReference type="EC" id="6.3.2.10" evidence="10 11"/>
<feature type="binding site" evidence="10">
    <location>
        <begin position="113"/>
        <end position="119"/>
    </location>
    <ligand>
        <name>ATP</name>
        <dbReference type="ChEBI" id="CHEBI:30616"/>
    </ligand>
</feature>
<comment type="subcellular location">
    <subcellularLocation>
        <location evidence="10 11">Cytoplasm</location>
    </subcellularLocation>
</comment>
<dbReference type="PANTHER" id="PTHR43024:SF1">
    <property type="entry name" value="UDP-N-ACETYLMURAMOYL-TRIPEPTIDE--D-ALANYL-D-ALANINE LIGASE"/>
    <property type="match status" value="1"/>
</dbReference>
<evidence type="ECO:0000256" key="3">
    <source>
        <dbReference type="ARBA" id="ARBA00022618"/>
    </source>
</evidence>
<evidence type="ECO:0000256" key="5">
    <source>
        <dbReference type="ARBA" id="ARBA00022840"/>
    </source>
</evidence>
<dbReference type="AlphaFoldDB" id="A0A100VND6"/>
<evidence type="ECO:0000256" key="8">
    <source>
        <dbReference type="ARBA" id="ARBA00023306"/>
    </source>
</evidence>
<evidence type="ECO:0000259" key="12">
    <source>
        <dbReference type="Pfam" id="PF01225"/>
    </source>
</evidence>
<dbReference type="InterPro" id="IPR036565">
    <property type="entry name" value="Mur-like_cat_sf"/>
</dbReference>
<dbReference type="PANTHER" id="PTHR43024">
    <property type="entry name" value="UDP-N-ACETYLMURAMOYL-TRIPEPTIDE--D-ALANYL-D-ALANINE LIGASE"/>
    <property type="match status" value="1"/>
</dbReference>
<feature type="domain" description="Mur ligase central" evidence="14">
    <location>
        <begin position="111"/>
        <end position="302"/>
    </location>
</feature>
<evidence type="ECO:0000256" key="1">
    <source>
        <dbReference type="ARBA" id="ARBA00022490"/>
    </source>
</evidence>
<dbReference type="GO" id="GO:0005524">
    <property type="term" value="F:ATP binding"/>
    <property type="evidence" value="ECO:0007669"/>
    <property type="project" value="UniProtKB-UniRule"/>
</dbReference>
<dbReference type="Gene3D" id="3.90.190.20">
    <property type="entry name" value="Mur ligase, C-terminal domain"/>
    <property type="match status" value="1"/>
</dbReference>
<evidence type="ECO:0000256" key="10">
    <source>
        <dbReference type="HAMAP-Rule" id="MF_02019"/>
    </source>
</evidence>
<dbReference type="InterPro" id="IPR005863">
    <property type="entry name" value="UDP-N-AcMur_synth"/>
</dbReference>
<dbReference type="InterPro" id="IPR013221">
    <property type="entry name" value="Mur_ligase_cen"/>
</dbReference>
<feature type="domain" description="Mur ligase N-terminal catalytic" evidence="12">
    <location>
        <begin position="28"/>
        <end position="97"/>
    </location>
</feature>
<dbReference type="InterPro" id="IPR051046">
    <property type="entry name" value="MurCDEF_CellWall_CoF430Synth"/>
</dbReference>
<dbReference type="InterPro" id="IPR004101">
    <property type="entry name" value="Mur_ligase_C"/>
</dbReference>